<proteinExistence type="predicted"/>
<evidence type="ECO:0000313" key="1">
    <source>
        <dbReference type="EMBL" id="ERJ63999.1"/>
    </source>
</evidence>
<dbReference type="HOGENOM" id="CLU_2956696_0_0_10"/>
<evidence type="ECO:0000313" key="2">
    <source>
        <dbReference type="Proteomes" id="UP000016630"/>
    </source>
</evidence>
<name>A0A0E2LNI1_PORGN</name>
<gene>
    <name evidence="1" type="ORF">HMPREF1555_02132</name>
</gene>
<accession>A0A0E2LNI1</accession>
<reference evidence="1 2" key="1">
    <citation type="submission" date="2013-06" db="EMBL/GenBank/DDBJ databases">
        <authorList>
            <person name="Weinstock G."/>
            <person name="Sodergren E."/>
            <person name="Lobos E.A."/>
            <person name="Fulton L."/>
            <person name="Fulton R."/>
            <person name="Courtney L."/>
            <person name="Fronick C."/>
            <person name="O'Laughlin M."/>
            <person name="Godfrey J."/>
            <person name="Wilson R.M."/>
            <person name="Miner T."/>
            <person name="Farmer C."/>
            <person name="Delehaunty K."/>
            <person name="Cordes M."/>
            <person name="Minx P."/>
            <person name="Tomlinson C."/>
            <person name="Chen J."/>
            <person name="Wollam A."/>
            <person name="Pepin K.H."/>
            <person name="Bhonagiri V."/>
            <person name="Zhang X."/>
            <person name="Warren W."/>
            <person name="Mitreva M."/>
            <person name="Mardis E.R."/>
            <person name="Wilson R.K."/>
        </authorList>
    </citation>
    <scope>NUCLEOTIDE SEQUENCE [LARGE SCALE GENOMIC DNA]</scope>
    <source>
        <strain evidence="1 2">F0570</strain>
    </source>
</reference>
<comment type="caution">
    <text evidence="1">The sequence shown here is derived from an EMBL/GenBank/DDBJ whole genome shotgun (WGS) entry which is preliminary data.</text>
</comment>
<dbReference type="EMBL" id="AWUW01000143">
    <property type="protein sequence ID" value="ERJ63999.1"/>
    <property type="molecule type" value="Genomic_DNA"/>
</dbReference>
<dbReference type="AlphaFoldDB" id="A0A0E2LNI1"/>
<dbReference type="Proteomes" id="UP000016630">
    <property type="component" value="Unassembled WGS sequence"/>
</dbReference>
<sequence>MPERIKRKSFINKRLYSWSRDRVRLFCFHSSLYRLTKSSHPQTNREEFVCGIIIFARKK</sequence>
<protein>
    <submittedName>
        <fullName evidence="1">Uncharacterized protein</fullName>
    </submittedName>
</protein>
<organism evidence="1 2">
    <name type="scientific">Porphyromonas gingivalis F0570</name>
    <dbReference type="NCBI Taxonomy" id="1227271"/>
    <lineage>
        <taxon>Bacteria</taxon>
        <taxon>Pseudomonadati</taxon>
        <taxon>Bacteroidota</taxon>
        <taxon>Bacteroidia</taxon>
        <taxon>Bacteroidales</taxon>
        <taxon>Porphyromonadaceae</taxon>
        <taxon>Porphyromonas</taxon>
    </lineage>
</organism>